<gene>
    <name evidence="7" type="ORF">J2S15_003578</name>
</gene>
<accession>A0ABU0E7E4</accession>
<comment type="similarity">
    <text evidence="1 4">Belongs to the D-isomer specific 2-hydroxyacid dehydrogenase family.</text>
</comment>
<keyword evidence="2 4" id="KW-0560">Oxidoreductase</keyword>
<protein>
    <submittedName>
        <fullName evidence="7">Phosphoglycerate dehydrogenase-like enzyme</fullName>
    </submittedName>
</protein>
<organism evidence="7 8">
    <name type="scientific">Breznakia pachnodae</name>
    <dbReference type="NCBI Taxonomy" id="265178"/>
    <lineage>
        <taxon>Bacteria</taxon>
        <taxon>Bacillati</taxon>
        <taxon>Bacillota</taxon>
        <taxon>Erysipelotrichia</taxon>
        <taxon>Erysipelotrichales</taxon>
        <taxon>Erysipelotrichaceae</taxon>
        <taxon>Breznakia</taxon>
    </lineage>
</organism>
<dbReference type="SUPFAM" id="SSF51735">
    <property type="entry name" value="NAD(P)-binding Rossmann-fold domains"/>
    <property type="match status" value="1"/>
</dbReference>
<dbReference type="Gene3D" id="3.40.50.720">
    <property type="entry name" value="NAD(P)-binding Rossmann-like Domain"/>
    <property type="match status" value="2"/>
</dbReference>
<dbReference type="EMBL" id="JAUSUR010000008">
    <property type="protein sequence ID" value="MDQ0362817.1"/>
    <property type="molecule type" value="Genomic_DNA"/>
</dbReference>
<evidence type="ECO:0000259" key="6">
    <source>
        <dbReference type="Pfam" id="PF02826"/>
    </source>
</evidence>
<proteinExistence type="inferred from homology"/>
<dbReference type="CDD" id="cd05300">
    <property type="entry name" value="2-Hacid_dh_1"/>
    <property type="match status" value="1"/>
</dbReference>
<dbReference type="RefSeq" id="WP_307410881.1">
    <property type="nucleotide sequence ID" value="NZ_JAUSUR010000008.1"/>
</dbReference>
<evidence type="ECO:0000256" key="1">
    <source>
        <dbReference type="ARBA" id="ARBA00005854"/>
    </source>
</evidence>
<feature type="domain" description="D-isomer specific 2-hydroxyacid dehydrogenase NAD-binding" evidence="6">
    <location>
        <begin position="97"/>
        <end position="270"/>
    </location>
</feature>
<evidence type="ECO:0000256" key="3">
    <source>
        <dbReference type="ARBA" id="ARBA00023027"/>
    </source>
</evidence>
<keyword evidence="8" id="KW-1185">Reference proteome</keyword>
<evidence type="ECO:0000256" key="4">
    <source>
        <dbReference type="RuleBase" id="RU003719"/>
    </source>
</evidence>
<name>A0ABU0E7E4_9FIRM</name>
<evidence type="ECO:0000313" key="8">
    <source>
        <dbReference type="Proteomes" id="UP001230220"/>
    </source>
</evidence>
<dbReference type="Proteomes" id="UP001230220">
    <property type="component" value="Unassembled WGS sequence"/>
</dbReference>
<dbReference type="InterPro" id="IPR006139">
    <property type="entry name" value="D-isomer_2_OHA_DH_cat_dom"/>
</dbReference>
<dbReference type="PANTHER" id="PTHR43333">
    <property type="entry name" value="2-HACID_DH_C DOMAIN-CONTAINING PROTEIN"/>
    <property type="match status" value="1"/>
</dbReference>
<dbReference type="Pfam" id="PF02826">
    <property type="entry name" value="2-Hacid_dh_C"/>
    <property type="match status" value="1"/>
</dbReference>
<keyword evidence="3" id="KW-0520">NAD</keyword>
<evidence type="ECO:0000313" key="7">
    <source>
        <dbReference type="EMBL" id="MDQ0362817.1"/>
    </source>
</evidence>
<dbReference type="InterPro" id="IPR036291">
    <property type="entry name" value="NAD(P)-bd_dom_sf"/>
</dbReference>
<reference evidence="7 8" key="1">
    <citation type="submission" date="2023-07" db="EMBL/GenBank/DDBJ databases">
        <title>Genomic Encyclopedia of Type Strains, Phase IV (KMG-IV): sequencing the most valuable type-strain genomes for metagenomic binning, comparative biology and taxonomic classification.</title>
        <authorList>
            <person name="Goeker M."/>
        </authorList>
    </citation>
    <scope>NUCLEOTIDE SEQUENCE [LARGE SCALE GENOMIC DNA]</scope>
    <source>
        <strain evidence="7 8">DSM 16784</strain>
    </source>
</reference>
<dbReference type="Pfam" id="PF00389">
    <property type="entry name" value="2-Hacid_dh"/>
    <property type="match status" value="1"/>
</dbReference>
<evidence type="ECO:0000256" key="2">
    <source>
        <dbReference type="ARBA" id="ARBA00023002"/>
    </source>
</evidence>
<feature type="domain" description="D-isomer specific 2-hydroxyacid dehydrogenase catalytic" evidence="5">
    <location>
        <begin position="20"/>
        <end position="303"/>
    </location>
</feature>
<dbReference type="SUPFAM" id="SSF52283">
    <property type="entry name" value="Formate/glycerate dehydrogenase catalytic domain-like"/>
    <property type="match status" value="1"/>
</dbReference>
<sequence length="311" mass="35426">MKIISLYNFDETKQNQIRSYGTYEYYKSINEAQIEDCDILIGNTKPELLKYGKNLKWVQLYSAGNDNYTEDDLPQDAVLTNASGTFGRTISEHLVLYTLALMRNMKHYALTQEEHKWEPIHKTQLIYGSTFVILGTGDLGAHYASAIKALGGYTIGVRKRSRDLVEGFDEMFTIDELDTLLPRADVVVMALPKHTSTNAVMGLKQLELMKKGSYLLNVGRGNAIDQDALIRVLEKNHFGGVHLDVYEEEPLDAKSKLWDFDNVVLTPHVSGTFANKETRRLFEELVLDNLERFSSGEELRNIVDFKIGYRQ</sequence>
<evidence type="ECO:0000259" key="5">
    <source>
        <dbReference type="Pfam" id="PF00389"/>
    </source>
</evidence>
<dbReference type="InterPro" id="IPR006140">
    <property type="entry name" value="D-isomer_DH_NAD-bd"/>
</dbReference>
<comment type="caution">
    <text evidence="7">The sequence shown here is derived from an EMBL/GenBank/DDBJ whole genome shotgun (WGS) entry which is preliminary data.</text>
</comment>
<dbReference type="PANTHER" id="PTHR43333:SF1">
    <property type="entry name" value="D-ISOMER SPECIFIC 2-HYDROXYACID DEHYDROGENASE NAD-BINDING DOMAIN-CONTAINING PROTEIN"/>
    <property type="match status" value="1"/>
</dbReference>